<evidence type="ECO:0000256" key="1">
    <source>
        <dbReference type="SAM" id="MobiDB-lite"/>
    </source>
</evidence>
<name>A0AAV7J7B9_COTGL</name>
<accession>A0AAV7J7B9</accession>
<comment type="caution">
    <text evidence="2">The sequence shown here is derived from an EMBL/GenBank/DDBJ whole genome shotgun (WGS) entry which is preliminary data.</text>
</comment>
<dbReference type="EMBL" id="JAHXZJ010000001">
    <property type="protein sequence ID" value="KAH0566814.1"/>
    <property type="molecule type" value="Genomic_DNA"/>
</dbReference>
<keyword evidence="3" id="KW-1185">Reference proteome</keyword>
<dbReference type="Proteomes" id="UP000826195">
    <property type="component" value="Unassembled WGS sequence"/>
</dbReference>
<sequence length="74" mass="8603">MFFTSVLLSGNVGDKILSKGGKGELKRTMCGRQKKMRVRCQRWQWLNWHYGLRRRGNHDDSNSSDGSSSRHYVT</sequence>
<evidence type="ECO:0000313" key="2">
    <source>
        <dbReference type="EMBL" id="KAH0566814.1"/>
    </source>
</evidence>
<reference evidence="2 3" key="1">
    <citation type="journal article" date="2021" name="J. Hered.">
        <title>A chromosome-level genome assembly of the parasitoid wasp, Cotesia glomerata (Hymenoptera: Braconidae).</title>
        <authorList>
            <person name="Pinto B.J."/>
            <person name="Weis J.J."/>
            <person name="Gamble T."/>
            <person name="Ode P.J."/>
            <person name="Paul R."/>
            <person name="Zaspel J.M."/>
        </authorList>
    </citation>
    <scope>NUCLEOTIDE SEQUENCE [LARGE SCALE GENOMIC DNA]</scope>
    <source>
        <strain evidence="2">CgM1</strain>
    </source>
</reference>
<dbReference type="AlphaFoldDB" id="A0AAV7J7B9"/>
<organism evidence="2 3">
    <name type="scientific">Cotesia glomerata</name>
    <name type="common">Lepidopteran parasitic wasp</name>
    <name type="synonym">Apanteles glomeratus</name>
    <dbReference type="NCBI Taxonomy" id="32391"/>
    <lineage>
        <taxon>Eukaryota</taxon>
        <taxon>Metazoa</taxon>
        <taxon>Ecdysozoa</taxon>
        <taxon>Arthropoda</taxon>
        <taxon>Hexapoda</taxon>
        <taxon>Insecta</taxon>
        <taxon>Pterygota</taxon>
        <taxon>Neoptera</taxon>
        <taxon>Endopterygota</taxon>
        <taxon>Hymenoptera</taxon>
        <taxon>Apocrita</taxon>
        <taxon>Ichneumonoidea</taxon>
        <taxon>Braconidae</taxon>
        <taxon>Microgastrinae</taxon>
        <taxon>Cotesia</taxon>
    </lineage>
</organism>
<feature type="region of interest" description="Disordered" evidence="1">
    <location>
        <begin position="53"/>
        <end position="74"/>
    </location>
</feature>
<proteinExistence type="predicted"/>
<feature type="compositionally biased region" description="Low complexity" evidence="1">
    <location>
        <begin position="63"/>
        <end position="74"/>
    </location>
</feature>
<evidence type="ECO:0000313" key="3">
    <source>
        <dbReference type="Proteomes" id="UP000826195"/>
    </source>
</evidence>
<protein>
    <submittedName>
        <fullName evidence="2">Uncharacterized protein</fullName>
    </submittedName>
</protein>
<gene>
    <name evidence="2" type="ORF">KQX54_004504</name>
</gene>